<protein>
    <submittedName>
        <fullName evidence="3">Chaperone protein DnaJ 2</fullName>
    </submittedName>
</protein>
<sequence>MATHRMAYDALQTAMARQRVTVYDLYGLLGVSPNVDEAGIRRAYEEIVRKLHPEVPSNINVAYSILVNPFKRAQYDRDRLEYLYTHFNTHESFPATTNNLPSRSLTSRDEQIQVYATTLVDRVKDPIEEKKKAIIRRIATIRNEVDEFNEMSLKQRQDWATSTNRVLRMAGNALCEVVVCAEEDLRMLEDELGRVDGVLEPKDKDGPAGRVTSGPYGSDISAMIMLNGKPSVLMNQRVPSVPRSPTVPIHPKSASKLGVQAQDISGKNKDDTPSSESSEALTEIRGGDRVDAFLLGPNHIHRQPKKTIGVTNGTSNTAKKPQTPRARMSSLIEAITKANNQASLNDDFHSLGRPMGLVDYQRLHGLHTVDESRQDEPVWAAPETFQRRRINNEDDVRMGQPQTSASGSWRHSWDPSYIQGTAAPTDSFGFHVSQPAARGSATASNTALFKEVQDRAAAAARAPGRWIVGGPGLTNFKENPGQGMKGESSDPFA</sequence>
<dbReference type="AlphaFoldDB" id="A0A194WB46"/>
<feature type="domain" description="J" evidence="2">
    <location>
        <begin position="24"/>
        <end position="79"/>
    </location>
</feature>
<reference evidence="3" key="1">
    <citation type="submission" date="2014-12" db="EMBL/GenBank/DDBJ databases">
        <title>Genome Sequence of Valsa Canker Pathogens Uncovers a Specific Adaption of Colonization on Woody Bark.</title>
        <authorList>
            <person name="Yin Z."/>
            <person name="Liu H."/>
            <person name="Gao X."/>
            <person name="Li Z."/>
            <person name="Song N."/>
            <person name="Ke X."/>
            <person name="Dai Q."/>
            <person name="Wu Y."/>
            <person name="Sun Y."/>
            <person name="Xu J.-R."/>
            <person name="Kang Z.K."/>
            <person name="Wang L."/>
            <person name="Huang L."/>
        </authorList>
    </citation>
    <scope>NUCLEOTIDE SEQUENCE [LARGE SCALE GENOMIC DNA]</scope>
    <source>
        <strain evidence="3">03-8</strain>
    </source>
</reference>
<dbReference type="PROSITE" id="PS50076">
    <property type="entry name" value="DNAJ_2"/>
    <property type="match status" value="1"/>
</dbReference>
<feature type="region of interest" description="Disordered" evidence="1">
    <location>
        <begin position="470"/>
        <end position="493"/>
    </location>
</feature>
<feature type="region of interest" description="Disordered" evidence="1">
    <location>
        <begin position="198"/>
        <end position="217"/>
    </location>
</feature>
<dbReference type="SMR" id="A0A194WB46"/>
<dbReference type="Pfam" id="PF00226">
    <property type="entry name" value="DnaJ"/>
    <property type="match status" value="1"/>
</dbReference>
<name>A0A194WB46_CYTMA</name>
<feature type="region of interest" description="Disordered" evidence="1">
    <location>
        <begin position="237"/>
        <end position="284"/>
    </location>
</feature>
<feature type="compositionally biased region" description="Low complexity" evidence="1">
    <location>
        <begin position="237"/>
        <end position="247"/>
    </location>
</feature>
<dbReference type="OrthoDB" id="10250354at2759"/>
<feature type="region of interest" description="Disordered" evidence="1">
    <location>
        <begin position="303"/>
        <end position="325"/>
    </location>
</feature>
<evidence type="ECO:0000313" key="3">
    <source>
        <dbReference type="EMBL" id="KUI73656.1"/>
    </source>
</evidence>
<keyword evidence="4" id="KW-1185">Reference proteome</keyword>
<dbReference type="EMBL" id="CM003108">
    <property type="protein sequence ID" value="KUI73656.1"/>
    <property type="molecule type" value="Genomic_DNA"/>
</dbReference>
<accession>A0A194WB46</accession>
<dbReference type="InterPro" id="IPR036869">
    <property type="entry name" value="J_dom_sf"/>
</dbReference>
<dbReference type="Proteomes" id="UP000078559">
    <property type="component" value="Chromosome 11"/>
</dbReference>
<feature type="compositionally biased region" description="Polar residues" evidence="1">
    <location>
        <begin position="309"/>
        <end position="320"/>
    </location>
</feature>
<dbReference type="SMART" id="SM00271">
    <property type="entry name" value="DnaJ"/>
    <property type="match status" value="1"/>
</dbReference>
<organism evidence="3 4">
    <name type="scientific">Cytospora mali</name>
    <name type="common">Apple Valsa canker fungus</name>
    <name type="synonym">Valsa mali</name>
    <dbReference type="NCBI Taxonomy" id="578113"/>
    <lineage>
        <taxon>Eukaryota</taxon>
        <taxon>Fungi</taxon>
        <taxon>Dikarya</taxon>
        <taxon>Ascomycota</taxon>
        <taxon>Pezizomycotina</taxon>
        <taxon>Sordariomycetes</taxon>
        <taxon>Sordariomycetidae</taxon>
        <taxon>Diaporthales</taxon>
        <taxon>Cytosporaceae</taxon>
        <taxon>Cytospora</taxon>
    </lineage>
</organism>
<proteinExistence type="predicted"/>
<dbReference type="InterPro" id="IPR001623">
    <property type="entry name" value="DnaJ_domain"/>
</dbReference>
<evidence type="ECO:0000259" key="2">
    <source>
        <dbReference type="PROSITE" id="PS50076"/>
    </source>
</evidence>
<dbReference type="Gene3D" id="1.10.287.110">
    <property type="entry name" value="DnaJ domain"/>
    <property type="match status" value="1"/>
</dbReference>
<dbReference type="CDD" id="cd06257">
    <property type="entry name" value="DnaJ"/>
    <property type="match status" value="1"/>
</dbReference>
<dbReference type="SUPFAM" id="SSF46565">
    <property type="entry name" value="Chaperone J-domain"/>
    <property type="match status" value="1"/>
</dbReference>
<evidence type="ECO:0000313" key="4">
    <source>
        <dbReference type="Proteomes" id="UP000078559"/>
    </source>
</evidence>
<evidence type="ECO:0000256" key="1">
    <source>
        <dbReference type="SAM" id="MobiDB-lite"/>
    </source>
</evidence>
<feature type="compositionally biased region" description="Basic and acidic residues" evidence="1">
    <location>
        <begin position="198"/>
        <end position="207"/>
    </location>
</feature>
<gene>
    <name evidence="3" type="ORF">VM1G_09614</name>
</gene>